<organism evidence="7 8">
    <name type="scientific">Steinernema glaseri</name>
    <dbReference type="NCBI Taxonomy" id="37863"/>
    <lineage>
        <taxon>Eukaryota</taxon>
        <taxon>Metazoa</taxon>
        <taxon>Ecdysozoa</taxon>
        <taxon>Nematoda</taxon>
        <taxon>Chromadorea</taxon>
        <taxon>Rhabditida</taxon>
        <taxon>Tylenchina</taxon>
        <taxon>Panagrolaimomorpha</taxon>
        <taxon>Strongyloidoidea</taxon>
        <taxon>Steinernematidae</taxon>
        <taxon>Steinernema</taxon>
    </lineage>
</organism>
<dbReference type="SMART" id="SM00523">
    <property type="entry name" value="DWA"/>
    <property type="match status" value="1"/>
</dbReference>
<dbReference type="WBParaSite" id="L893_g3227.t1">
    <property type="protein sequence ID" value="L893_g3227.t1"/>
    <property type="gene ID" value="L893_g3227"/>
</dbReference>
<dbReference type="GO" id="GO:0000981">
    <property type="term" value="F:DNA-binding transcription factor activity, RNA polymerase II-specific"/>
    <property type="evidence" value="ECO:0007669"/>
    <property type="project" value="TreeGrafter"/>
</dbReference>
<dbReference type="PROSITE" id="PS51075">
    <property type="entry name" value="MH1"/>
    <property type="match status" value="1"/>
</dbReference>
<evidence type="ECO:0000256" key="5">
    <source>
        <dbReference type="SAM" id="MobiDB-lite"/>
    </source>
</evidence>
<comment type="subcellular location">
    <subcellularLocation>
        <location evidence="1">Nucleus</location>
    </subcellularLocation>
</comment>
<dbReference type="GO" id="GO:0009653">
    <property type="term" value="P:anatomical structure morphogenesis"/>
    <property type="evidence" value="ECO:0007669"/>
    <property type="project" value="TreeGrafter"/>
</dbReference>
<dbReference type="GO" id="GO:0060395">
    <property type="term" value="P:SMAD protein signal transduction"/>
    <property type="evidence" value="ECO:0007669"/>
    <property type="project" value="TreeGrafter"/>
</dbReference>
<dbReference type="InterPro" id="IPR013790">
    <property type="entry name" value="Dwarfin"/>
</dbReference>
<dbReference type="GO" id="GO:0030509">
    <property type="term" value="P:BMP signaling pathway"/>
    <property type="evidence" value="ECO:0007669"/>
    <property type="project" value="TreeGrafter"/>
</dbReference>
<keyword evidence="3" id="KW-0804">Transcription</keyword>
<keyword evidence="2" id="KW-0805">Transcription regulation</keyword>
<protein>
    <submittedName>
        <fullName evidence="8">MH1 domain-containing protein</fullName>
    </submittedName>
</protein>
<dbReference type="GO" id="GO:0071144">
    <property type="term" value="C:heteromeric SMAD protein complex"/>
    <property type="evidence" value="ECO:0007669"/>
    <property type="project" value="TreeGrafter"/>
</dbReference>
<dbReference type="Gene3D" id="3.90.520.10">
    <property type="entry name" value="SMAD MH1 domain"/>
    <property type="match status" value="1"/>
</dbReference>
<keyword evidence="4" id="KW-0539">Nucleus</keyword>
<evidence type="ECO:0000313" key="7">
    <source>
        <dbReference type="Proteomes" id="UP000095287"/>
    </source>
</evidence>
<accession>A0A1I8A2M9</accession>
<dbReference type="SUPFAM" id="SSF56366">
    <property type="entry name" value="SMAD MH1 domain"/>
    <property type="match status" value="1"/>
</dbReference>
<dbReference type="InterPro" id="IPR036578">
    <property type="entry name" value="SMAD_MH1_sf"/>
</dbReference>
<dbReference type="GO" id="GO:0000978">
    <property type="term" value="F:RNA polymerase II cis-regulatory region sequence-specific DNA binding"/>
    <property type="evidence" value="ECO:0007669"/>
    <property type="project" value="TreeGrafter"/>
</dbReference>
<reference evidence="8" key="1">
    <citation type="submission" date="2016-11" db="UniProtKB">
        <authorList>
            <consortium name="WormBaseParasite"/>
        </authorList>
    </citation>
    <scope>IDENTIFICATION</scope>
</reference>
<dbReference type="InterPro" id="IPR013019">
    <property type="entry name" value="MAD_homology_MH1"/>
</dbReference>
<evidence type="ECO:0000256" key="3">
    <source>
        <dbReference type="ARBA" id="ARBA00023163"/>
    </source>
</evidence>
<dbReference type="PANTHER" id="PTHR13703">
    <property type="entry name" value="SMAD"/>
    <property type="match status" value="1"/>
</dbReference>
<feature type="region of interest" description="Disordered" evidence="5">
    <location>
        <begin position="1"/>
        <end position="23"/>
    </location>
</feature>
<name>A0A1I8A2M9_9BILA</name>
<dbReference type="AlphaFoldDB" id="A0A1I8A2M9"/>
<evidence type="ECO:0000256" key="4">
    <source>
        <dbReference type="ARBA" id="ARBA00023242"/>
    </source>
</evidence>
<dbReference type="GO" id="GO:0051239">
    <property type="term" value="P:regulation of multicellular organismal process"/>
    <property type="evidence" value="ECO:0007669"/>
    <property type="project" value="UniProtKB-ARBA"/>
</dbReference>
<dbReference type="GO" id="GO:0070411">
    <property type="term" value="F:I-SMAD binding"/>
    <property type="evidence" value="ECO:0007669"/>
    <property type="project" value="TreeGrafter"/>
</dbReference>
<dbReference type="GO" id="GO:0030154">
    <property type="term" value="P:cell differentiation"/>
    <property type="evidence" value="ECO:0007669"/>
    <property type="project" value="TreeGrafter"/>
</dbReference>
<dbReference type="InterPro" id="IPR003619">
    <property type="entry name" value="MAD_homology1_Dwarfin-type"/>
</dbReference>
<feature type="domain" description="MH1" evidence="6">
    <location>
        <begin position="26"/>
        <end position="149"/>
    </location>
</feature>
<dbReference type="Pfam" id="PF03165">
    <property type="entry name" value="MH1"/>
    <property type="match status" value="1"/>
</dbReference>
<proteinExistence type="predicted"/>
<evidence type="ECO:0000259" key="6">
    <source>
        <dbReference type="PROSITE" id="PS51075"/>
    </source>
</evidence>
<evidence type="ECO:0000256" key="2">
    <source>
        <dbReference type="ARBA" id="ARBA00023015"/>
    </source>
</evidence>
<dbReference type="Proteomes" id="UP000095287">
    <property type="component" value="Unplaced"/>
</dbReference>
<keyword evidence="7" id="KW-1185">Reference proteome</keyword>
<sequence length="177" mass="19818">MPGSVHLDAQTRRKRSSKKTSKEQRQILGRIRSFLIRSAVHPNERLVSTTVCSVLRRLRTRASTVNAFVKAIHSKHFGSACVPIEKTLDGRSQFGDVKVSAPFHVYSVFRFPDVQKQQFVNMPHCFTDGPDEECINPYHYSHFPTLSSAATASTGEVPSDTDNELCPVLVLEDSEES</sequence>
<evidence type="ECO:0000256" key="1">
    <source>
        <dbReference type="ARBA" id="ARBA00004123"/>
    </source>
</evidence>
<evidence type="ECO:0000313" key="8">
    <source>
        <dbReference type="WBParaSite" id="L893_g3227.t1"/>
    </source>
</evidence>